<protein>
    <submittedName>
        <fullName evidence="1">Uncharacterized protein</fullName>
    </submittedName>
</protein>
<dbReference type="RefSeq" id="YP_008433554.1">
    <property type="nucleotide sequence ID" value="NC_022096.1"/>
</dbReference>
<proteinExistence type="predicted"/>
<reference evidence="1 2" key="1">
    <citation type="journal article" date="2014" name="Genome Announc.">
        <title>Complete Genome Sequence of the Novel Giant Pseudomonas Phage PaBG.</title>
        <authorList>
            <person name="Sykilinda N.N."/>
            <person name="Bondar A.A."/>
            <person name="Gorshkova A.S."/>
            <person name="Kurochkina L.P."/>
            <person name="Kulikov E.E."/>
            <person name="Shneider M.M."/>
            <person name="Kadykov V.A."/>
            <person name="Solovjeva N.V."/>
            <person name="Kabilov M.R."/>
            <person name="Mesyanzhinov V.V."/>
            <person name="Vlassov V.V."/>
            <person name="Drukker V.V."/>
            <person name="Miroshnikov K.A."/>
        </authorList>
    </citation>
    <scope>NUCLEOTIDE SEQUENCE [LARGE SCALE GENOMIC DNA]</scope>
</reference>
<evidence type="ECO:0000313" key="1">
    <source>
        <dbReference type="EMBL" id="AGS82107.1"/>
    </source>
</evidence>
<keyword evidence="2" id="KW-1185">Reference proteome</keyword>
<accession>S5VVC7</accession>
<sequence length="87" mass="10193">MSEQGHRIFAVNHDRKEVMKIGHSTWDKDPSASIEERIKLFAPFNERGREQFFTRAEEFQIQELVDETAAMALGYTRTRSYWNTVGV</sequence>
<evidence type="ECO:0000313" key="2">
    <source>
        <dbReference type="Proteomes" id="UP000015545"/>
    </source>
</evidence>
<dbReference type="KEGG" id="vg:16574909"/>
<dbReference type="EMBL" id="KF147891">
    <property type="protein sequence ID" value="AGS82107.1"/>
    <property type="molecule type" value="Genomic_DNA"/>
</dbReference>
<gene>
    <name evidence="1" type="ORF">PaBG_00224</name>
</gene>
<name>S5VVC7_9CAUD</name>
<dbReference type="Proteomes" id="UP000015545">
    <property type="component" value="Segment"/>
</dbReference>
<organism evidence="1 2">
    <name type="scientific">Pseudomonas phage PaBG</name>
    <dbReference type="NCBI Taxonomy" id="1335230"/>
    <lineage>
        <taxon>Viruses</taxon>
        <taxon>Duplodnaviria</taxon>
        <taxon>Heunggongvirae</taxon>
        <taxon>Uroviricota</taxon>
        <taxon>Caudoviricetes</taxon>
        <taxon>Baikalvirus</taxon>
        <taxon>Baikalvirus PaBG</taxon>
    </lineage>
</organism>